<dbReference type="Proteomes" id="UP000095651">
    <property type="component" value="Unassembled WGS sequence"/>
</dbReference>
<evidence type="ECO:0000313" key="3">
    <source>
        <dbReference type="Proteomes" id="UP000095651"/>
    </source>
</evidence>
<protein>
    <submittedName>
        <fullName evidence="1">Uncharacterized protein</fullName>
    </submittedName>
</protein>
<dbReference type="AlphaFoldDB" id="A0A174BJJ3"/>
<evidence type="ECO:0000313" key="4">
    <source>
        <dbReference type="Proteomes" id="UP000434223"/>
    </source>
</evidence>
<proteinExistence type="predicted"/>
<organism evidence="1 3">
    <name type="scientific">Hungatella hathewayi</name>
    <dbReference type="NCBI Taxonomy" id="154046"/>
    <lineage>
        <taxon>Bacteria</taxon>
        <taxon>Bacillati</taxon>
        <taxon>Bacillota</taxon>
        <taxon>Clostridia</taxon>
        <taxon>Lachnospirales</taxon>
        <taxon>Lachnospiraceae</taxon>
        <taxon>Hungatella</taxon>
    </lineage>
</organism>
<reference evidence="2 4" key="2">
    <citation type="submission" date="2019-09" db="EMBL/GenBank/DDBJ databases">
        <title>Draft genome sequencing of Hungatella hathewayi 123Y-2.</title>
        <authorList>
            <person name="Lv Q."/>
            <person name="Li S."/>
        </authorList>
    </citation>
    <scope>NUCLEOTIDE SEQUENCE [LARGE SCALE GENOMIC DNA]</scope>
    <source>
        <strain evidence="2 4">123Y-2</strain>
    </source>
</reference>
<dbReference type="RefSeq" id="WP_002591451.1">
    <property type="nucleotide sequence ID" value="NZ_CABIXC010000003.1"/>
</dbReference>
<dbReference type="OrthoDB" id="2075746at2"/>
<gene>
    <name evidence="1" type="ORF">ERS852407_01622</name>
    <name evidence="2" type="ORF">GNE07_14550</name>
</gene>
<dbReference type="EMBL" id="CYZE01000003">
    <property type="protein sequence ID" value="CUO00904.1"/>
    <property type="molecule type" value="Genomic_DNA"/>
</dbReference>
<name>A0A174BJJ3_9FIRM</name>
<dbReference type="Proteomes" id="UP000434223">
    <property type="component" value="Unassembled WGS sequence"/>
</dbReference>
<reference evidence="1 3" key="1">
    <citation type="submission" date="2015-09" db="EMBL/GenBank/DDBJ databases">
        <authorList>
            <consortium name="Pathogen Informatics"/>
        </authorList>
    </citation>
    <scope>NUCLEOTIDE SEQUENCE [LARGE SCALE GENOMIC DNA]</scope>
    <source>
        <strain evidence="1 3">2789STDY5608850</strain>
    </source>
</reference>
<dbReference type="EMBL" id="WNME01000009">
    <property type="protein sequence ID" value="MUB64274.1"/>
    <property type="molecule type" value="Genomic_DNA"/>
</dbReference>
<sequence length="261" mass="30681">MKKQSCRNCHNIDLNKKEETEGRLSGRYRYGCTVQRSGFICGFIISDEKLEALVCPNWKGGKMEEADYERLADEFGERLQTLYDRWNMWKIRGCPEADVPDGEYLNRLRSGIEAMMRQIENTFAEADYPECYYAPLPPVMDVDYMANCQQIKETAIRALEEYRNNKDYLWLADHIQHLDNEDKENSEAYRLLCHVQSLEEAICEDAYLQMKRVSFQESLYDDMANCKRRILKRKRRPSNRKSKKNSPQIVGQLRIGDLKAS</sequence>
<evidence type="ECO:0000313" key="1">
    <source>
        <dbReference type="EMBL" id="CUO00904.1"/>
    </source>
</evidence>
<accession>A0A174BJJ3</accession>
<evidence type="ECO:0000313" key="2">
    <source>
        <dbReference type="EMBL" id="MUB64274.1"/>
    </source>
</evidence>